<keyword evidence="6" id="KW-1185">Reference proteome</keyword>
<dbReference type="SUPFAM" id="SSF46689">
    <property type="entry name" value="Homeodomain-like"/>
    <property type="match status" value="1"/>
</dbReference>
<evidence type="ECO:0000259" key="4">
    <source>
        <dbReference type="PROSITE" id="PS01124"/>
    </source>
</evidence>
<dbReference type="InterPro" id="IPR009057">
    <property type="entry name" value="Homeodomain-like_sf"/>
</dbReference>
<dbReference type="PROSITE" id="PS01124">
    <property type="entry name" value="HTH_ARAC_FAMILY_2"/>
    <property type="match status" value="1"/>
</dbReference>
<keyword evidence="3" id="KW-0804">Transcription</keyword>
<evidence type="ECO:0000256" key="1">
    <source>
        <dbReference type="ARBA" id="ARBA00023015"/>
    </source>
</evidence>
<evidence type="ECO:0000313" key="6">
    <source>
        <dbReference type="Proteomes" id="UP001164653"/>
    </source>
</evidence>
<dbReference type="GO" id="GO:0043565">
    <property type="term" value="F:sequence-specific DNA binding"/>
    <property type="evidence" value="ECO:0007669"/>
    <property type="project" value="InterPro"/>
</dbReference>
<accession>A0A9E8NAK9</accession>
<dbReference type="InterPro" id="IPR018060">
    <property type="entry name" value="HTH_AraC"/>
</dbReference>
<dbReference type="EMBL" id="CP112998">
    <property type="protein sequence ID" value="WAC13084.1"/>
    <property type="molecule type" value="Genomic_DNA"/>
</dbReference>
<feature type="domain" description="HTH araC/xylS-type" evidence="4">
    <location>
        <begin position="199"/>
        <end position="279"/>
    </location>
</feature>
<dbReference type="KEGG" id="dpf:ON006_03785"/>
<keyword evidence="2" id="KW-0238">DNA-binding</keyword>
<reference evidence="5" key="1">
    <citation type="submission" date="2022-11" db="EMBL/GenBank/DDBJ databases">
        <title>Dyadobacter pollutisoli sp. nov., isolated from plastic dumped soil.</title>
        <authorList>
            <person name="Kim J.M."/>
            <person name="Kim K.R."/>
            <person name="Lee J.K."/>
            <person name="Hao L."/>
            <person name="Jeon C.O."/>
        </authorList>
    </citation>
    <scope>NUCLEOTIDE SEQUENCE</scope>
    <source>
        <strain evidence="5">U1</strain>
    </source>
</reference>
<organism evidence="5 6">
    <name type="scientific">Dyadobacter pollutisoli</name>
    <dbReference type="NCBI Taxonomy" id="2910158"/>
    <lineage>
        <taxon>Bacteria</taxon>
        <taxon>Pseudomonadati</taxon>
        <taxon>Bacteroidota</taxon>
        <taxon>Cytophagia</taxon>
        <taxon>Cytophagales</taxon>
        <taxon>Spirosomataceae</taxon>
        <taxon>Dyadobacter</taxon>
    </lineage>
</organism>
<protein>
    <submittedName>
        <fullName evidence="5">Helix-turn-helix transcriptional regulator</fullName>
    </submittedName>
</protein>
<dbReference type="Proteomes" id="UP001164653">
    <property type="component" value="Chromosome"/>
</dbReference>
<dbReference type="PANTHER" id="PTHR43280">
    <property type="entry name" value="ARAC-FAMILY TRANSCRIPTIONAL REGULATOR"/>
    <property type="match status" value="1"/>
</dbReference>
<dbReference type="PANTHER" id="PTHR43280:SF32">
    <property type="entry name" value="TRANSCRIPTIONAL REGULATORY PROTEIN"/>
    <property type="match status" value="1"/>
</dbReference>
<dbReference type="SMART" id="SM00342">
    <property type="entry name" value="HTH_ARAC"/>
    <property type="match status" value="1"/>
</dbReference>
<evidence type="ECO:0000256" key="2">
    <source>
        <dbReference type="ARBA" id="ARBA00023125"/>
    </source>
</evidence>
<sequence length="280" mass="32255">MKSNDFKAFQIESLCNYVPSFGRKDLYRICLVTGESRVYFADKCVNLSGTCLFFGNINTPYSWEIVSDTQNGYGCLFTEDFLKGAEYFDNIGSLSVFNIGNLPVYELQDQTQIANVNFIFKRILEENGGDYVKRQEMIRSFICILVHEALKSRAVAGYSERTAHKTASLRISTLFLRMLDTQFPVENKRKSIQFTKPTDFAGRLGVHPNYLNRMLKKETGKTILKIINERIITEARILLQHTDWSISEIAHCLGFEYHSHFDGLFKKITGLSPRIYREMV</sequence>
<evidence type="ECO:0000256" key="3">
    <source>
        <dbReference type="ARBA" id="ARBA00023163"/>
    </source>
</evidence>
<gene>
    <name evidence="5" type="ORF">ON006_03785</name>
</gene>
<evidence type="ECO:0000313" key="5">
    <source>
        <dbReference type="EMBL" id="WAC13084.1"/>
    </source>
</evidence>
<dbReference type="GO" id="GO:0003700">
    <property type="term" value="F:DNA-binding transcription factor activity"/>
    <property type="evidence" value="ECO:0007669"/>
    <property type="project" value="InterPro"/>
</dbReference>
<dbReference type="AlphaFoldDB" id="A0A9E8NAK9"/>
<keyword evidence="1" id="KW-0805">Transcription regulation</keyword>
<name>A0A9E8NAK9_9BACT</name>
<dbReference type="Pfam" id="PF12833">
    <property type="entry name" value="HTH_18"/>
    <property type="match status" value="1"/>
</dbReference>
<proteinExistence type="predicted"/>
<dbReference type="Gene3D" id="1.10.10.60">
    <property type="entry name" value="Homeodomain-like"/>
    <property type="match status" value="1"/>
</dbReference>
<dbReference type="RefSeq" id="WP_244823975.1">
    <property type="nucleotide sequence ID" value="NZ_CP112998.1"/>
</dbReference>